<dbReference type="GO" id="GO:0046496">
    <property type="term" value="P:nicotinamide nucleotide metabolic process"/>
    <property type="evidence" value="ECO:0007669"/>
    <property type="project" value="UniProtKB-UniRule"/>
</dbReference>
<dbReference type="InterPro" id="IPR030677">
    <property type="entry name" value="Nnr"/>
</dbReference>
<comment type="similarity">
    <text evidence="18">Belongs to the NnrE/AIBP family.</text>
</comment>
<dbReference type="EC" id="4.2.1.136" evidence="19"/>
<comment type="function">
    <text evidence="17">Catalyzes the dehydration of the S-form of NAD(P)HX at the expense of ADP, which is converted to AMP. Together with NAD(P)HX epimerase, which catalyzes the epimerization of the S- and R-forms, the enzyme allows the repair of both epimers of NAD(P)HX, a damaged form of NAD(P)H that is a result of enzymatic or heat-dependent hydration.</text>
</comment>
<evidence type="ECO:0000259" key="21">
    <source>
        <dbReference type="PROSITE" id="PS51385"/>
    </source>
</evidence>
<keyword evidence="8 17" id="KW-0521">NADP</keyword>
<keyword evidence="13" id="KW-0511">Multifunctional enzyme</keyword>
<feature type="binding site" evidence="17">
    <location>
        <position position="331"/>
    </location>
    <ligand>
        <name>(6S)-NADPHX</name>
        <dbReference type="ChEBI" id="CHEBI:64076"/>
    </ligand>
</feature>
<dbReference type="NCBIfam" id="TIGR00196">
    <property type="entry name" value="yjeF_cterm"/>
    <property type="match status" value="1"/>
</dbReference>
<comment type="catalytic activity">
    <reaction evidence="2 18 19">
        <text>(6R)-NADPHX = (6S)-NADPHX</text>
        <dbReference type="Rhea" id="RHEA:32227"/>
        <dbReference type="ChEBI" id="CHEBI:64076"/>
        <dbReference type="ChEBI" id="CHEBI:64077"/>
        <dbReference type="EC" id="5.1.99.6"/>
    </reaction>
</comment>
<keyword evidence="11 18" id="KW-0413">Isomerase</keyword>
<evidence type="ECO:0000256" key="2">
    <source>
        <dbReference type="ARBA" id="ARBA00000909"/>
    </source>
</evidence>
<reference evidence="22" key="3">
    <citation type="submission" date="2023-01" db="EMBL/GenBank/DDBJ databases">
        <title>Human gut microbiome strain richness.</title>
        <authorList>
            <person name="Chen-Liaw A."/>
        </authorList>
    </citation>
    <scope>NUCLEOTIDE SEQUENCE</scope>
    <source>
        <strain evidence="22">D55st1_G4_D55t1_190419</strain>
    </source>
</reference>
<dbReference type="AlphaFoldDB" id="A0A1Y4LPS3"/>
<dbReference type="Gene3D" id="3.40.1190.20">
    <property type="match status" value="1"/>
</dbReference>
<evidence type="ECO:0000256" key="10">
    <source>
        <dbReference type="ARBA" id="ARBA00023027"/>
    </source>
</evidence>
<feature type="binding site" evidence="18">
    <location>
        <position position="163"/>
    </location>
    <ligand>
        <name>K(+)</name>
        <dbReference type="ChEBI" id="CHEBI:29103"/>
    </ligand>
</feature>
<comment type="cofactor">
    <cofactor evidence="17">
        <name>Mg(2+)</name>
        <dbReference type="ChEBI" id="CHEBI:18420"/>
    </cofactor>
</comment>
<evidence type="ECO:0000256" key="8">
    <source>
        <dbReference type="ARBA" id="ARBA00022857"/>
    </source>
</evidence>
<dbReference type="HAMAP" id="MF_01965">
    <property type="entry name" value="NADHX_dehydratase"/>
    <property type="match status" value="1"/>
</dbReference>
<keyword evidence="9 18" id="KW-0630">Potassium</keyword>
<comment type="cofactor">
    <cofactor evidence="18 19">
        <name>K(+)</name>
        <dbReference type="ChEBI" id="CHEBI:29103"/>
    </cofactor>
    <text evidence="18 19">Binds 1 potassium ion per subunit.</text>
</comment>
<comment type="similarity">
    <text evidence="4 19">In the C-terminal section; belongs to the NnrD/CARKD family.</text>
</comment>
<comment type="function">
    <text evidence="18">Catalyzes the epimerization of the S- and R-forms of NAD(P)HX, a damaged form of NAD(P)H that is a result of enzymatic or heat-dependent hydration. This is a prerequisite for the S-specific NAD(P)H-hydrate dehydratase to allow the repair of both epimers of NAD(P)HX.</text>
</comment>
<dbReference type="InterPro" id="IPR029056">
    <property type="entry name" value="Ribokinase-like"/>
</dbReference>
<evidence type="ECO:0000256" key="11">
    <source>
        <dbReference type="ARBA" id="ARBA00023235"/>
    </source>
</evidence>
<keyword evidence="10 17" id="KW-0520">NAD</keyword>
<keyword evidence="24" id="KW-1185">Reference proteome</keyword>
<keyword evidence="12 17" id="KW-0456">Lyase</keyword>
<comment type="subunit">
    <text evidence="17">Homotetramer.</text>
</comment>
<dbReference type="EC" id="5.1.99.6" evidence="19"/>
<feature type="binding site" evidence="18">
    <location>
        <position position="62"/>
    </location>
    <ligand>
        <name>K(+)</name>
        <dbReference type="ChEBI" id="CHEBI:29103"/>
    </ligand>
</feature>
<dbReference type="CDD" id="cd01171">
    <property type="entry name" value="YXKO-related"/>
    <property type="match status" value="1"/>
</dbReference>
<organism evidence="23 24">
    <name type="scientific">Faecalitalea cylindroides</name>
    <dbReference type="NCBI Taxonomy" id="39483"/>
    <lineage>
        <taxon>Bacteria</taxon>
        <taxon>Bacillati</taxon>
        <taxon>Bacillota</taxon>
        <taxon>Erysipelotrichia</taxon>
        <taxon>Erysipelotrichales</taxon>
        <taxon>Erysipelotrichaceae</taxon>
        <taxon>Faecalitalea</taxon>
    </lineage>
</organism>
<evidence type="ECO:0000256" key="1">
    <source>
        <dbReference type="ARBA" id="ARBA00000013"/>
    </source>
</evidence>
<dbReference type="InterPro" id="IPR000631">
    <property type="entry name" value="CARKD"/>
</dbReference>
<feature type="binding site" evidence="18">
    <location>
        <position position="142"/>
    </location>
    <ligand>
        <name>(6S)-NADPHX</name>
        <dbReference type="ChEBI" id="CHEBI:64076"/>
    </ligand>
</feature>
<feature type="domain" description="YjeF N-terminal" evidence="21">
    <location>
        <begin position="13"/>
        <end position="217"/>
    </location>
</feature>
<feature type="binding site" evidence="17">
    <location>
        <position position="447"/>
    </location>
    <ligand>
        <name>(6S)-NADPHX</name>
        <dbReference type="ChEBI" id="CHEBI:64076"/>
    </ligand>
</feature>
<feature type="domain" description="YjeF C-terminal" evidence="20">
    <location>
        <begin position="226"/>
        <end position="503"/>
    </location>
</feature>
<evidence type="ECO:0000313" key="22">
    <source>
        <dbReference type="EMBL" id="MDC0829114.1"/>
    </source>
</evidence>
<dbReference type="PIRSF" id="PIRSF017184">
    <property type="entry name" value="Nnr"/>
    <property type="match status" value="1"/>
</dbReference>
<dbReference type="NCBIfam" id="TIGR00197">
    <property type="entry name" value="yjeF_nterm"/>
    <property type="match status" value="1"/>
</dbReference>
<dbReference type="SUPFAM" id="SSF64153">
    <property type="entry name" value="YjeF N-terminal domain-like"/>
    <property type="match status" value="1"/>
</dbReference>
<feature type="binding site" evidence="17">
    <location>
        <position position="446"/>
    </location>
    <ligand>
        <name>AMP</name>
        <dbReference type="ChEBI" id="CHEBI:456215"/>
    </ligand>
</feature>
<comment type="caution">
    <text evidence="23">The sequence shown here is derived from an EMBL/GenBank/DDBJ whole genome shotgun (WGS) entry which is preliminary data.</text>
</comment>
<evidence type="ECO:0000256" key="7">
    <source>
        <dbReference type="ARBA" id="ARBA00022840"/>
    </source>
</evidence>
<feature type="binding site" evidence="17">
    <location>
        <begin position="418"/>
        <end position="422"/>
    </location>
    <ligand>
        <name>AMP</name>
        <dbReference type="ChEBI" id="CHEBI:456215"/>
    </ligand>
</feature>
<dbReference type="GO" id="GO:0052856">
    <property type="term" value="F:NAD(P)HX epimerase activity"/>
    <property type="evidence" value="ECO:0007669"/>
    <property type="project" value="UniProtKB-UniRule"/>
</dbReference>
<dbReference type="GO" id="GO:0052855">
    <property type="term" value="F:ADP-dependent NAD(P)H-hydrate dehydratase activity"/>
    <property type="evidence" value="ECO:0007669"/>
    <property type="project" value="UniProtKB-UniRule"/>
</dbReference>
<dbReference type="Pfam" id="PF01256">
    <property type="entry name" value="Carb_kinase"/>
    <property type="match status" value="1"/>
</dbReference>
<dbReference type="SUPFAM" id="SSF53613">
    <property type="entry name" value="Ribokinase-like"/>
    <property type="match status" value="1"/>
</dbReference>
<dbReference type="Pfam" id="PF03853">
    <property type="entry name" value="YjeF_N"/>
    <property type="match status" value="1"/>
</dbReference>
<dbReference type="GO" id="GO:0110051">
    <property type="term" value="P:metabolite repair"/>
    <property type="evidence" value="ECO:0007669"/>
    <property type="project" value="TreeGrafter"/>
</dbReference>
<dbReference type="EMBL" id="NFKM01000016">
    <property type="protein sequence ID" value="OUP58657.1"/>
    <property type="molecule type" value="Genomic_DNA"/>
</dbReference>
<comment type="catalytic activity">
    <reaction evidence="16 17 19">
        <text>(6S)-NADPHX + ADP = AMP + phosphate + NADPH + H(+)</text>
        <dbReference type="Rhea" id="RHEA:32235"/>
        <dbReference type="ChEBI" id="CHEBI:15378"/>
        <dbReference type="ChEBI" id="CHEBI:43474"/>
        <dbReference type="ChEBI" id="CHEBI:57783"/>
        <dbReference type="ChEBI" id="CHEBI:64076"/>
        <dbReference type="ChEBI" id="CHEBI:456215"/>
        <dbReference type="ChEBI" id="CHEBI:456216"/>
        <dbReference type="EC" id="4.2.1.136"/>
    </reaction>
</comment>
<evidence type="ECO:0000256" key="5">
    <source>
        <dbReference type="ARBA" id="ARBA00022723"/>
    </source>
</evidence>
<dbReference type="GO" id="GO:0046872">
    <property type="term" value="F:metal ion binding"/>
    <property type="evidence" value="ECO:0007669"/>
    <property type="project" value="UniProtKB-UniRule"/>
</dbReference>
<dbReference type="PANTHER" id="PTHR12592:SF0">
    <property type="entry name" value="ATP-DEPENDENT (S)-NAD(P)H-HYDRATE DEHYDRATASE"/>
    <property type="match status" value="1"/>
</dbReference>
<comment type="catalytic activity">
    <reaction evidence="1 18 19">
        <text>(6R)-NADHX = (6S)-NADHX</text>
        <dbReference type="Rhea" id="RHEA:32215"/>
        <dbReference type="ChEBI" id="CHEBI:64074"/>
        <dbReference type="ChEBI" id="CHEBI:64075"/>
        <dbReference type="EC" id="5.1.99.6"/>
    </reaction>
</comment>
<name>A0A1Y4LPS3_9FIRM</name>
<reference evidence="23" key="2">
    <citation type="journal article" date="2018" name="BMC Genomics">
        <title>Whole genome sequencing and function prediction of 133 gut anaerobes isolated from chicken caecum in pure cultures.</title>
        <authorList>
            <person name="Medvecky M."/>
            <person name="Cejkova D."/>
            <person name="Polansky O."/>
            <person name="Karasova D."/>
            <person name="Kubasova T."/>
            <person name="Cizek A."/>
            <person name="Rychlik I."/>
        </authorList>
    </citation>
    <scope>NUCLEOTIDE SEQUENCE</scope>
    <source>
        <strain evidence="23">An178</strain>
    </source>
</reference>
<feature type="binding site" evidence="17">
    <location>
        <position position="380"/>
    </location>
    <ligand>
        <name>(6S)-NADPHX</name>
        <dbReference type="ChEBI" id="CHEBI:64076"/>
    </ligand>
</feature>
<evidence type="ECO:0000256" key="18">
    <source>
        <dbReference type="HAMAP-Rule" id="MF_01966"/>
    </source>
</evidence>
<evidence type="ECO:0000256" key="13">
    <source>
        <dbReference type="ARBA" id="ARBA00023268"/>
    </source>
</evidence>
<keyword evidence="7 17" id="KW-0067">ATP-binding</keyword>
<sequence length="506" mass="55775">MLNKLFIHSQEIARKIDQCAINEYHIPSLVLMEQAAAECCRIIQNKEDPSKKICVLCGQGNNGADGLAIARLLAHEGYEVSIYLPYHKTLSQESKVQFQIICSLAIPYTDDLDTIRFYINQSDILIDCLFGNGLSRDIEGSYKQLIDMANASNKKIYAIDIPSGIHATSGKILNCAIHADTTIALDCFKEGHWIYPGKEYCGNLLLADIKIPTSLHLENEHAQLINEELIKEMLPKRDDHSHKGSFGKALMIGGSKAMPGALAIAAKACAASGIGTLTLMEPDCIGDLMAMKMDFAMHLRANDRDGHFALSAVDLLKQNMDQYDLISIGNGMQRNEITIEMVKTLLSSNKTVILDADALWAMQDHLEWLNRNAPTILTPHVKEMTFLTNKTVQEILESPFSTVREFTNKYSNCILILKSDITYIGSKNDFYVLSRPNSALAKGGSGDLLCGILTGILGHKISPSKGAACAAYLHSKSAEINKDPASINSEDIIKELAFVLQKLRKD</sequence>
<evidence type="ECO:0000313" key="24">
    <source>
        <dbReference type="Proteomes" id="UP000195447"/>
    </source>
</evidence>
<dbReference type="RefSeq" id="WP_087158911.1">
    <property type="nucleotide sequence ID" value="NZ_JADMUL010000032.1"/>
</dbReference>
<reference evidence="24" key="1">
    <citation type="submission" date="2017-04" db="EMBL/GenBank/DDBJ databases">
        <title>Function of individual gut microbiota members based on whole genome sequencing of pure cultures obtained from chicken caecum.</title>
        <authorList>
            <person name="Medvecky M."/>
            <person name="Cejkova D."/>
            <person name="Polansky O."/>
            <person name="Karasova D."/>
            <person name="Kubasova T."/>
            <person name="Cizek A."/>
            <person name="Rychlik I."/>
        </authorList>
    </citation>
    <scope>NUCLEOTIDE SEQUENCE [LARGE SCALE GENOMIC DNA]</scope>
    <source>
        <strain evidence="24">An178</strain>
    </source>
</reference>
<comment type="similarity">
    <text evidence="3 19">In the N-terminal section; belongs to the NnrE/AIBP family.</text>
</comment>
<dbReference type="Gene3D" id="3.40.50.10260">
    <property type="entry name" value="YjeF N-terminal domain"/>
    <property type="match status" value="1"/>
</dbReference>
<evidence type="ECO:0000256" key="16">
    <source>
        <dbReference type="ARBA" id="ARBA00049209"/>
    </source>
</evidence>
<dbReference type="Proteomes" id="UP000195447">
    <property type="component" value="Unassembled WGS sequence"/>
</dbReference>
<evidence type="ECO:0000256" key="17">
    <source>
        <dbReference type="HAMAP-Rule" id="MF_01965"/>
    </source>
</evidence>
<protein>
    <recommendedName>
        <fullName evidence="19">Bifunctional NAD(P)H-hydrate repair enzyme</fullName>
    </recommendedName>
    <alternativeName>
        <fullName evidence="19">Nicotinamide nucleotide repair protein</fullName>
    </alternativeName>
    <domain>
        <recommendedName>
            <fullName evidence="19">ADP-dependent (S)-NAD(P)H-hydrate dehydratase</fullName>
            <ecNumber evidence="19">4.2.1.136</ecNumber>
        </recommendedName>
        <alternativeName>
            <fullName evidence="19">ADP-dependent NAD(P)HX dehydratase</fullName>
        </alternativeName>
    </domain>
    <domain>
        <recommendedName>
            <fullName evidence="19">NAD(P)H-hydrate epimerase</fullName>
            <ecNumber evidence="19">5.1.99.6</ecNumber>
        </recommendedName>
    </domain>
</protein>
<dbReference type="GO" id="GO:0005524">
    <property type="term" value="F:ATP binding"/>
    <property type="evidence" value="ECO:0007669"/>
    <property type="project" value="UniProtKB-UniRule"/>
</dbReference>
<evidence type="ECO:0000256" key="12">
    <source>
        <dbReference type="ARBA" id="ARBA00023239"/>
    </source>
</evidence>
<evidence type="ECO:0000256" key="19">
    <source>
        <dbReference type="PIRNR" id="PIRNR017184"/>
    </source>
</evidence>
<feature type="binding site" evidence="18">
    <location>
        <begin position="61"/>
        <end position="65"/>
    </location>
    <ligand>
        <name>(6S)-NADPHX</name>
        <dbReference type="ChEBI" id="CHEBI:64076"/>
    </ligand>
</feature>
<keyword evidence="6 17" id="KW-0547">Nucleotide-binding</keyword>
<evidence type="ECO:0000259" key="20">
    <source>
        <dbReference type="PROSITE" id="PS51383"/>
    </source>
</evidence>
<evidence type="ECO:0000256" key="4">
    <source>
        <dbReference type="ARBA" id="ARBA00009524"/>
    </source>
</evidence>
<feature type="binding site" evidence="18">
    <location>
        <begin position="131"/>
        <end position="137"/>
    </location>
    <ligand>
        <name>(6S)-NADPHX</name>
        <dbReference type="ChEBI" id="CHEBI:64076"/>
    </ligand>
</feature>
<evidence type="ECO:0000256" key="3">
    <source>
        <dbReference type="ARBA" id="ARBA00006001"/>
    </source>
</evidence>
<feature type="binding site" evidence="18">
    <location>
        <position position="160"/>
    </location>
    <ligand>
        <name>(6S)-NADPHX</name>
        <dbReference type="ChEBI" id="CHEBI:64076"/>
    </ligand>
</feature>
<dbReference type="InterPro" id="IPR004443">
    <property type="entry name" value="YjeF_N_dom"/>
</dbReference>
<comment type="similarity">
    <text evidence="17">Belongs to the NnrD/CARKD family.</text>
</comment>
<dbReference type="Proteomes" id="UP001220658">
    <property type="component" value="Unassembled WGS sequence"/>
</dbReference>
<keyword evidence="5 18" id="KW-0479">Metal-binding</keyword>
<comment type="function">
    <text evidence="14 19">Bifunctional enzyme that catalyzes the epimerization of the S- and R-forms of NAD(P)HX and the dehydration of the S-form of NAD(P)HX at the expense of ADP, which is converted to AMP. This allows the repair of both epimers of NAD(P)HX, a damaged form of NAD(P)H that is a result of enzymatic or heat-dependent hydration.</text>
</comment>
<accession>A0A1Y4LPS3</accession>
<comment type="catalytic activity">
    <reaction evidence="15 17 19">
        <text>(6S)-NADHX + ADP = AMP + phosphate + NADH + H(+)</text>
        <dbReference type="Rhea" id="RHEA:32223"/>
        <dbReference type="ChEBI" id="CHEBI:15378"/>
        <dbReference type="ChEBI" id="CHEBI:43474"/>
        <dbReference type="ChEBI" id="CHEBI:57945"/>
        <dbReference type="ChEBI" id="CHEBI:64074"/>
        <dbReference type="ChEBI" id="CHEBI:456215"/>
        <dbReference type="ChEBI" id="CHEBI:456216"/>
        <dbReference type="EC" id="4.2.1.136"/>
    </reaction>
</comment>
<evidence type="ECO:0000256" key="14">
    <source>
        <dbReference type="ARBA" id="ARBA00025153"/>
    </source>
</evidence>
<feature type="binding site" evidence="18">
    <location>
        <position position="127"/>
    </location>
    <ligand>
        <name>K(+)</name>
        <dbReference type="ChEBI" id="CHEBI:29103"/>
    </ligand>
</feature>
<dbReference type="PROSITE" id="PS51383">
    <property type="entry name" value="YJEF_C_3"/>
    <property type="match status" value="1"/>
</dbReference>
<dbReference type="EMBL" id="JAQNCK010000036">
    <property type="protein sequence ID" value="MDC0829114.1"/>
    <property type="molecule type" value="Genomic_DNA"/>
</dbReference>
<evidence type="ECO:0000313" key="23">
    <source>
        <dbReference type="EMBL" id="OUP58657.1"/>
    </source>
</evidence>
<dbReference type="InterPro" id="IPR036652">
    <property type="entry name" value="YjeF_N_dom_sf"/>
</dbReference>
<dbReference type="HAMAP" id="MF_01966">
    <property type="entry name" value="NADHX_epimerase"/>
    <property type="match status" value="1"/>
</dbReference>
<feature type="binding site" evidence="17">
    <location>
        <position position="261"/>
    </location>
    <ligand>
        <name>(6S)-NADPHX</name>
        <dbReference type="ChEBI" id="CHEBI:64076"/>
    </ligand>
</feature>
<dbReference type="PROSITE" id="PS51385">
    <property type="entry name" value="YJEF_N"/>
    <property type="match status" value="1"/>
</dbReference>
<proteinExistence type="inferred from homology"/>
<evidence type="ECO:0000256" key="9">
    <source>
        <dbReference type="ARBA" id="ARBA00022958"/>
    </source>
</evidence>
<evidence type="ECO:0000256" key="15">
    <source>
        <dbReference type="ARBA" id="ARBA00048238"/>
    </source>
</evidence>
<gene>
    <name evidence="17" type="primary">nnrD</name>
    <name evidence="18" type="synonym">nnrE</name>
    <name evidence="23" type="ORF">B5F14_07810</name>
    <name evidence="22" type="ORF">POG00_10425</name>
</gene>
<evidence type="ECO:0000256" key="6">
    <source>
        <dbReference type="ARBA" id="ARBA00022741"/>
    </source>
</evidence>
<dbReference type="PANTHER" id="PTHR12592">
    <property type="entry name" value="ATP-DEPENDENT (S)-NAD(P)H-HYDRATE DEHYDRATASE FAMILY MEMBER"/>
    <property type="match status" value="1"/>
</dbReference>